<dbReference type="Proteomes" id="UP000075714">
    <property type="component" value="Unassembled WGS sequence"/>
</dbReference>
<proteinExistence type="predicted"/>
<dbReference type="AlphaFoldDB" id="A0A150H3N5"/>
<accession>A0A150H3N5</accession>
<dbReference type="EMBL" id="LSYV01000002">
    <property type="protein sequence ID" value="KXZ56170.1"/>
    <property type="molecule type" value="Genomic_DNA"/>
</dbReference>
<reference evidence="2" key="1">
    <citation type="journal article" date="2016" name="Nat. Commun.">
        <title>The Gonium pectorale genome demonstrates co-option of cell cycle regulation during the evolution of multicellularity.</title>
        <authorList>
            <person name="Hanschen E.R."/>
            <person name="Marriage T.N."/>
            <person name="Ferris P.J."/>
            <person name="Hamaji T."/>
            <person name="Toyoda A."/>
            <person name="Fujiyama A."/>
            <person name="Neme R."/>
            <person name="Noguchi H."/>
            <person name="Minakuchi Y."/>
            <person name="Suzuki M."/>
            <person name="Kawai-Toyooka H."/>
            <person name="Smith D.R."/>
            <person name="Sparks H."/>
            <person name="Anderson J."/>
            <person name="Bakaric R."/>
            <person name="Luria V."/>
            <person name="Karger A."/>
            <person name="Kirschner M.W."/>
            <person name="Durand P.M."/>
            <person name="Michod R.E."/>
            <person name="Nozaki H."/>
            <person name="Olson B.J."/>
        </authorList>
    </citation>
    <scope>NUCLEOTIDE SEQUENCE [LARGE SCALE GENOMIC DNA]</scope>
    <source>
        <strain evidence="2">NIES-2863</strain>
    </source>
</reference>
<comment type="caution">
    <text evidence="1">The sequence shown here is derived from an EMBL/GenBank/DDBJ whole genome shotgun (WGS) entry which is preliminary data.</text>
</comment>
<evidence type="ECO:0000313" key="1">
    <source>
        <dbReference type="EMBL" id="KXZ56170.1"/>
    </source>
</evidence>
<organism evidence="1 2">
    <name type="scientific">Gonium pectorale</name>
    <name type="common">Green alga</name>
    <dbReference type="NCBI Taxonomy" id="33097"/>
    <lineage>
        <taxon>Eukaryota</taxon>
        <taxon>Viridiplantae</taxon>
        <taxon>Chlorophyta</taxon>
        <taxon>core chlorophytes</taxon>
        <taxon>Chlorophyceae</taxon>
        <taxon>CS clade</taxon>
        <taxon>Chlamydomonadales</taxon>
        <taxon>Volvocaceae</taxon>
        <taxon>Gonium</taxon>
    </lineage>
</organism>
<name>A0A150H3N5_GONPE</name>
<gene>
    <name evidence="1" type="ORF">GPECTOR_1g146</name>
</gene>
<evidence type="ECO:0000313" key="2">
    <source>
        <dbReference type="Proteomes" id="UP000075714"/>
    </source>
</evidence>
<keyword evidence="2" id="KW-1185">Reference proteome</keyword>
<protein>
    <submittedName>
        <fullName evidence="1">Uncharacterized protein</fullName>
    </submittedName>
</protein>
<sequence length="143" mass="15510">MDGEEGLEALVGAGEGCEAAIKEKNDQDEKQIEAHLPAAERGPSPMELLTEMTSMPPAHLAAAVVVLVRHHFKLGGGAWPSWPPALAAVLPFRASDPIMRFLLTDIVTALEADRRDIRAARLNRLWDARFAKLEMKPGLPTGP</sequence>